<dbReference type="EMBL" id="JAPZBT010000006">
    <property type="protein sequence ID" value="KAJ5356370.1"/>
    <property type="molecule type" value="Genomic_DNA"/>
</dbReference>
<dbReference type="RefSeq" id="XP_056574517.1">
    <property type="nucleotide sequence ID" value="XM_056728702.1"/>
</dbReference>
<sequence>MDAESLADLLKPSSLNWAEDVEDAFGALNSVPEPNTHPITRAIAQAIAEHEGNNATSIFLCRQISMFEPSLPPIEEEGDYAFSQTSSSHSLVNVFVKTDNSESFFRSPGKPRRTTSIRALRVDASRTDTIPARKGSNSSMTQLSTNRVSPLSSFTTSDPETSYKHADVSQLLIRRKRDKWRNIVKKVWRKIENLRGGSWNYVRQSGWLDLSHVPLA</sequence>
<protein>
    <submittedName>
        <fullName evidence="2">Uncharacterized protein</fullName>
    </submittedName>
</protein>
<keyword evidence="3" id="KW-1185">Reference proteome</keyword>
<name>A0A9W9RB96_9EURO</name>
<feature type="region of interest" description="Disordered" evidence="1">
    <location>
        <begin position="129"/>
        <end position="156"/>
    </location>
</feature>
<dbReference type="AlphaFoldDB" id="A0A9W9RB96"/>
<reference evidence="2" key="1">
    <citation type="submission" date="2022-12" db="EMBL/GenBank/DDBJ databases">
        <authorList>
            <person name="Petersen C."/>
        </authorList>
    </citation>
    <scope>NUCLEOTIDE SEQUENCE</scope>
    <source>
        <strain evidence="2">IBT 3081</strain>
    </source>
</reference>
<feature type="compositionally biased region" description="Polar residues" evidence="1">
    <location>
        <begin position="135"/>
        <end position="156"/>
    </location>
</feature>
<evidence type="ECO:0000313" key="3">
    <source>
        <dbReference type="Proteomes" id="UP001147752"/>
    </source>
</evidence>
<dbReference type="OrthoDB" id="10550656at2759"/>
<evidence type="ECO:0000256" key="1">
    <source>
        <dbReference type="SAM" id="MobiDB-lite"/>
    </source>
</evidence>
<proteinExistence type="predicted"/>
<gene>
    <name evidence="2" type="ORF">N7517_010979</name>
</gene>
<comment type="caution">
    <text evidence="2">The sequence shown here is derived from an EMBL/GenBank/DDBJ whole genome shotgun (WGS) entry which is preliminary data.</text>
</comment>
<reference evidence="2" key="2">
    <citation type="journal article" date="2023" name="IMA Fungus">
        <title>Comparative genomic study of the Penicillium genus elucidates a diverse pangenome and 15 lateral gene transfer events.</title>
        <authorList>
            <person name="Petersen C."/>
            <person name="Sorensen T."/>
            <person name="Nielsen M.R."/>
            <person name="Sondergaard T.E."/>
            <person name="Sorensen J.L."/>
            <person name="Fitzpatrick D.A."/>
            <person name="Frisvad J.C."/>
            <person name="Nielsen K.L."/>
        </authorList>
    </citation>
    <scope>NUCLEOTIDE SEQUENCE</scope>
    <source>
        <strain evidence="2">IBT 3081</strain>
    </source>
</reference>
<dbReference type="Proteomes" id="UP001147752">
    <property type="component" value="Unassembled WGS sequence"/>
</dbReference>
<organism evidence="2 3">
    <name type="scientific">Penicillium concentricum</name>
    <dbReference type="NCBI Taxonomy" id="293559"/>
    <lineage>
        <taxon>Eukaryota</taxon>
        <taxon>Fungi</taxon>
        <taxon>Dikarya</taxon>
        <taxon>Ascomycota</taxon>
        <taxon>Pezizomycotina</taxon>
        <taxon>Eurotiomycetes</taxon>
        <taxon>Eurotiomycetidae</taxon>
        <taxon>Eurotiales</taxon>
        <taxon>Aspergillaceae</taxon>
        <taxon>Penicillium</taxon>
    </lineage>
</organism>
<accession>A0A9W9RB96</accession>
<dbReference type="GeneID" id="81467885"/>
<evidence type="ECO:0000313" key="2">
    <source>
        <dbReference type="EMBL" id="KAJ5356370.1"/>
    </source>
</evidence>